<dbReference type="SUPFAM" id="SSF50249">
    <property type="entry name" value="Nucleic acid-binding proteins"/>
    <property type="match status" value="1"/>
</dbReference>
<dbReference type="Gene3D" id="2.40.50.140">
    <property type="entry name" value="Nucleic acid-binding proteins"/>
    <property type="match status" value="2"/>
</dbReference>
<dbReference type="EMBL" id="JACXVP010000007">
    <property type="protein sequence ID" value="KAG5597986.1"/>
    <property type="molecule type" value="Genomic_DNA"/>
</dbReference>
<dbReference type="OrthoDB" id="1302495at2759"/>
<feature type="non-terminal residue" evidence="1">
    <location>
        <position position="260"/>
    </location>
</feature>
<keyword evidence="2" id="KW-1185">Reference proteome</keyword>
<protein>
    <submittedName>
        <fullName evidence="1">Uncharacterized protein</fullName>
    </submittedName>
</protein>
<accession>A0A9J5YCR7</accession>
<organism evidence="1 2">
    <name type="scientific">Solanum commersonii</name>
    <name type="common">Commerson's wild potato</name>
    <name type="synonym">Commerson's nightshade</name>
    <dbReference type="NCBI Taxonomy" id="4109"/>
    <lineage>
        <taxon>Eukaryota</taxon>
        <taxon>Viridiplantae</taxon>
        <taxon>Streptophyta</taxon>
        <taxon>Embryophyta</taxon>
        <taxon>Tracheophyta</taxon>
        <taxon>Spermatophyta</taxon>
        <taxon>Magnoliopsida</taxon>
        <taxon>eudicotyledons</taxon>
        <taxon>Gunneridae</taxon>
        <taxon>Pentapetalae</taxon>
        <taxon>asterids</taxon>
        <taxon>lamiids</taxon>
        <taxon>Solanales</taxon>
        <taxon>Solanaceae</taxon>
        <taxon>Solanoideae</taxon>
        <taxon>Solaneae</taxon>
        <taxon>Solanum</taxon>
    </lineage>
</organism>
<dbReference type="InterPro" id="IPR012340">
    <property type="entry name" value="NA-bd_OB-fold"/>
</dbReference>
<name>A0A9J5YCR7_SOLCO</name>
<sequence length="260" mass="29578">RKPTKLTLWEEFIHLYGNKLLTHLKELQNFPVILARKVAKAKSSSGLSNKFGTTIQIDPPYSQAIELKTWSNEIKSLLSTYITKSTTTIRSLSFVPFEEHIVPIVNIQQQSLGQIFHVQAQLLISNETQRLYVLLCSDCKQIFPRNWSQRRFYCTTRRRSTHLTPRCQFDLTIQNGTGSTTTMISNKIGEELLSLTVAEIHEICCIKKLFAKNKNASSAKLLIMSITEKDIASNLPLPLTALTTPDSSKHKLKQIMTKED</sequence>
<reference evidence="1 2" key="1">
    <citation type="submission" date="2020-09" db="EMBL/GenBank/DDBJ databases">
        <title>De no assembly of potato wild relative species, Solanum commersonii.</title>
        <authorList>
            <person name="Cho K."/>
        </authorList>
    </citation>
    <scope>NUCLEOTIDE SEQUENCE [LARGE SCALE GENOMIC DNA]</scope>
    <source>
        <strain evidence="1">LZ3.2</strain>
        <tissue evidence="1">Leaf</tissue>
    </source>
</reference>
<dbReference type="AlphaFoldDB" id="A0A9J5YCR7"/>
<comment type="caution">
    <text evidence="1">The sequence shown here is derived from an EMBL/GenBank/DDBJ whole genome shotgun (WGS) entry which is preliminary data.</text>
</comment>
<evidence type="ECO:0000313" key="2">
    <source>
        <dbReference type="Proteomes" id="UP000824120"/>
    </source>
</evidence>
<evidence type="ECO:0000313" key="1">
    <source>
        <dbReference type="EMBL" id="KAG5597986.1"/>
    </source>
</evidence>
<gene>
    <name evidence="1" type="ORF">H5410_039218</name>
</gene>
<dbReference type="Proteomes" id="UP000824120">
    <property type="component" value="Chromosome 7"/>
</dbReference>
<proteinExistence type="predicted"/>